<feature type="active site" description="Proton acceptor" evidence="5">
    <location>
        <position position="280"/>
    </location>
</feature>
<proteinExistence type="predicted"/>
<evidence type="ECO:0000256" key="3">
    <source>
        <dbReference type="ARBA" id="ARBA00022691"/>
    </source>
</evidence>
<accession>A0AAN7U5G1</accession>
<keyword evidence="1" id="KW-0489">Methyltransferase</keyword>
<dbReference type="SUPFAM" id="SSF46785">
    <property type="entry name" value="Winged helix' DNA-binding domain"/>
    <property type="match status" value="1"/>
</dbReference>
<sequence>MISNSDYEEKLIKQQQQEIQDKNFLIDIAIGYTKSIALSIALKYKIPQLLEEKSKSCKELSNILNVNCDYLYRLMRSLSTIGVFIEDELEDGVFRNSRLSKLLTNSNSDSWVNNVYLQSHPNVIQSFMYLEKSIECGISQGMTSQGFTSAWELFEKDKQLKTHFHNTMTCFTSEEIKTILKYIDFNQYKTIVDLGGSSGELLKSIAKSSRGELVESFINFDLPLVINQNKTSYGPATINNNNNKDGADEIDSRYSEVASDFFGDSEYPRADCYTLKFIFHMFNDDKVLTILEKISKSIKPNGKVYVFDHIVQPKNEPSAPFYFDLQMVLNFNGRERSKNEWRSVFEKSSFKIDTILILSDSKRMSVIELSLK</sequence>
<dbReference type="EMBL" id="JAVFKY010000003">
    <property type="protein sequence ID" value="KAK5579240.1"/>
    <property type="molecule type" value="Genomic_DNA"/>
</dbReference>
<dbReference type="Gene3D" id="3.40.50.150">
    <property type="entry name" value="Vaccinia Virus protein VP39"/>
    <property type="match status" value="1"/>
</dbReference>
<dbReference type="InterPro" id="IPR029063">
    <property type="entry name" value="SAM-dependent_MTases_sf"/>
</dbReference>
<name>A0AAN7U5G1_9MYCE</name>
<evidence type="ECO:0000259" key="6">
    <source>
        <dbReference type="Pfam" id="PF00891"/>
    </source>
</evidence>
<dbReference type="PROSITE" id="PS51683">
    <property type="entry name" value="SAM_OMT_II"/>
    <property type="match status" value="1"/>
</dbReference>
<evidence type="ECO:0000313" key="9">
    <source>
        <dbReference type="Proteomes" id="UP001344447"/>
    </source>
</evidence>
<evidence type="ECO:0000256" key="1">
    <source>
        <dbReference type="ARBA" id="ARBA00022603"/>
    </source>
</evidence>
<keyword evidence="9" id="KW-1185">Reference proteome</keyword>
<dbReference type="Pfam" id="PF08100">
    <property type="entry name" value="Dimerisation"/>
    <property type="match status" value="1"/>
</dbReference>
<dbReference type="Pfam" id="PF00891">
    <property type="entry name" value="Methyltransf_2"/>
    <property type="match status" value="1"/>
</dbReference>
<dbReference type="AlphaFoldDB" id="A0AAN7U5G1"/>
<gene>
    <name evidence="8" type="ORF">RB653_008920</name>
</gene>
<dbReference type="Proteomes" id="UP001344447">
    <property type="component" value="Unassembled WGS sequence"/>
</dbReference>
<dbReference type="InterPro" id="IPR012967">
    <property type="entry name" value="COMT_dimerisation"/>
</dbReference>
<evidence type="ECO:0000256" key="5">
    <source>
        <dbReference type="PIRSR" id="PIRSR005739-1"/>
    </source>
</evidence>
<protein>
    <submittedName>
        <fullName evidence="8">Uncharacterized protein</fullName>
    </submittedName>
</protein>
<dbReference type="PANTHER" id="PTHR43712">
    <property type="entry name" value="PUTATIVE (AFU_ORTHOLOGUE AFUA_4G14580)-RELATED"/>
    <property type="match status" value="1"/>
</dbReference>
<organism evidence="8 9">
    <name type="scientific">Dictyostelium firmibasis</name>
    <dbReference type="NCBI Taxonomy" id="79012"/>
    <lineage>
        <taxon>Eukaryota</taxon>
        <taxon>Amoebozoa</taxon>
        <taxon>Evosea</taxon>
        <taxon>Eumycetozoa</taxon>
        <taxon>Dictyostelia</taxon>
        <taxon>Dictyosteliales</taxon>
        <taxon>Dictyosteliaceae</taxon>
        <taxon>Dictyostelium</taxon>
    </lineage>
</organism>
<comment type="catalytic activity">
    <reaction evidence="4">
        <text>(3,5-dichloro-2,4,6-trihydroxyphenyl)hexan-1-one + S-adenosyl-L-methionine = 1-(3,5-dichloro-2,6-dihydroxy-4-methoxyphenyl)hexan-1-one + S-adenosyl-L-homocysteine + H(+)</text>
        <dbReference type="Rhea" id="RHEA:48396"/>
        <dbReference type="ChEBI" id="CHEBI:15378"/>
        <dbReference type="ChEBI" id="CHEBI:57856"/>
        <dbReference type="ChEBI" id="CHEBI:59789"/>
        <dbReference type="ChEBI" id="CHEBI:90397"/>
        <dbReference type="ChEBI" id="CHEBI:90398"/>
    </reaction>
</comment>
<dbReference type="SUPFAM" id="SSF53335">
    <property type="entry name" value="S-adenosyl-L-methionine-dependent methyltransferases"/>
    <property type="match status" value="1"/>
</dbReference>
<evidence type="ECO:0000259" key="7">
    <source>
        <dbReference type="Pfam" id="PF08100"/>
    </source>
</evidence>
<dbReference type="GO" id="GO:0032259">
    <property type="term" value="P:methylation"/>
    <property type="evidence" value="ECO:0007669"/>
    <property type="project" value="UniProtKB-KW"/>
</dbReference>
<evidence type="ECO:0000313" key="8">
    <source>
        <dbReference type="EMBL" id="KAK5579240.1"/>
    </source>
</evidence>
<dbReference type="InterPro" id="IPR036388">
    <property type="entry name" value="WH-like_DNA-bd_sf"/>
</dbReference>
<reference evidence="8 9" key="1">
    <citation type="submission" date="2023-11" db="EMBL/GenBank/DDBJ databases">
        <title>Dfirmibasis_genome.</title>
        <authorList>
            <person name="Edelbroek B."/>
            <person name="Kjellin J."/>
            <person name="Jerlstrom-Hultqvist J."/>
            <person name="Soderbom F."/>
        </authorList>
    </citation>
    <scope>NUCLEOTIDE SEQUENCE [LARGE SCALE GENOMIC DNA]</scope>
    <source>
        <strain evidence="8 9">TNS-C-14</strain>
    </source>
</reference>
<dbReference type="GO" id="GO:0046983">
    <property type="term" value="F:protein dimerization activity"/>
    <property type="evidence" value="ECO:0007669"/>
    <property type="project" value="InterPro"/>
</dbReference>
<comment type="caution">
    <text evidence="8">The sequence shown here is derived from an EMBL/GenBank/DDBJ whole genome shotgun (WGS) entry which is preliminary data.</text>
</comment>
<dbReference type="InterPro" id="IPR001077">
    <property type="entry name" value="COMT_C"/>
</dbReference>
<evidence type="ECO:0000256" key="2">
    <source>
        <dbReference type="ARBA" id="ARBA00022679"/>
    </source>
</evidence>
<dbReference type="InterPro" id="IPR016461">
    <property type="entry name" value="COMT-like"/>
</dbReference>
<dbReference type="PANTHER" id="PTHR43712:SF2">
    <property type="entry name" value="O-METHYLTRANSFERASE CICE"/>
    <property type="match status" value="1"/>
</dbReference>
<dbReference type="PIRSF" id="PIRSF005739">
    <property type="entry name" value="O-mtase"/>
    <property type="match status" value="1"/>
</dbReference>
<keyword evidence="3" id="KW-0949">S-adenosyl-L-methionine</keyword>
<dbReference type="Gene3D" id="1.10.10.10">
    <property type="entry name" value="Winged helix-like DNA-binding domain superfamily/Winged helix DNA-binding domain"/>
    <property type="match status" value="1"/>
</dbReference>
<feature type="domain" description="O-methyltransferase C-terminal" evidence="6">
    <location>
        <begin position="145"/>
        <end position="350"/>
    </location>
</feature>
<evidence type="ECO:0000256" key="4">
    <source>
        <dbReference type="ARBA" id="ARBA00052858"/>
    </source>
</evidence>
<dbReference type="InterPro" id="IPR036390">
    <property type="entry name" value="WH_DNA-bd_sf"/>
</dbReference>
<dbReference type="FunFam" id="3.40.50.150:FF:000407">
    <property type="entry name" value="O-methyltransferase 4"/>
    <property type="match status" value="1"/>
</dbReference>
<dbReference type="GO" id="GO:0008171">
    <property type="term" value="F:O-methyltransferase activity"/>
    <property type="evidence" value="ECO:0007669"/>
    <property type="project" value="InterPro"/>
</dbReference>
<feature type="domain" description="O-methyltransferase dimerisation" evidence="7">
    <location>
        <begin position="28"/>
        <end position="105"/>
    </location>
</feature>
<keyword evidence="2" id="KW-0808">Transferase</keyword>
<dbReference type="FunFam" id="1.10.10.10:FF:001273">
    <property type="entry name" value="Des-methyl DIF-1 methyltransferase A"/>
    <property type="match status" value="1"/>
</dbReference>